<name>A0A919W559_9ACTN</name>
<dbReference type="SUPFAM" id="SSF90123">
    <property type="entry name" value="ABC transporter transmembrane region"/>
    <property type="match status" value="1"/>
</dbReference>
<comment type="caution">
    <text evidence="10">The sequence shown here is derived from an EMBL/GenBank/DDBJ whole genome shotgun (WGS) entry which is preliminary data.</text>
</comment>
<dbReference type="InterPro" id="IPR003593">
    <property type="entry name" value="AAA+_ATPase"/>
</dbReference>
<dbReference type="PROSITE" id="PS50893">
    <property type="entry name" value="ABC_TRANSPORTER_2"/>
    <property type="match status" value="1"/>
</dbReference>
<evidence type="ECO:0000256" key="7">
    <source>
        <dbReference type="SAM" id="Phobius"/>
    </source>
</evidence>
<dbReference type="InterPro" id="IPR036640">
    <property type="entry name" value="ABC1_TM_sf"/>
</dbReference>
<dbReference type="Pfam" id="PF00005">
    <property type="entry name" value="ABC_tran"/>
    <property type="match status" value="1"/>
</dbReference>
<evidence type="ECO:0000259" key="9">
    <source>
        <dbReference type="PROSITE" id="PS50929"/>
    </source>
</evidence>
<dbReference type="InterPro" id="IPR027417">
    <property type="entry name" value="P-loop_NTPase"/>
</dbReference>
<evidence type="ECO:0000259" key="8">
    <source>
        <dbReference type="PROSITE" id="PS50893"/>
    </source>
</evidence>
<dbReference type="GO" id="GO:0016887">
    <property type="term" value="F:ATP hydrolysis activity"/>
    <property type="evidence" value="ECO:0007669"/>
    <property type="project" value="InterPro"/>
</dbReference>
<sequence length="588" mass="62837">MRDWWRLLGHITRITLREGRRSAVILAVLVVCEAGVIAAMGLSQRELVDDSAAGATGGVIAAVVIGALAYAVSAVTGRVRGNLLIYIVGRVRGRVSEEIQRRVSSIPTITHLEHAPYIDRWNRIFGSSQALSAMPWSALNSVVAVLGLAVTVGLLASITPVLCLLAALGVPLVLANRRADRLLRDSRDAGTELLRHEERLHELCVSPESAKEVMLSAGGPALNRRAAAMWETAAVRETTARLRGALWQSTAWMAYAAGFALAMVVVARLIRDDRSTVGSAVLVVSLATQLQSQLRVVLDSLTTAAEAGQAVAHYWWLRRYPVDDSGISPPSALTDGITLRGVGFRYPGAAADTLHSVDLHLAAGSTVALVGANGAGKSTLIKLLTGLHVPSAGSLLVDGVPLSTLSPFRWNARLAGVHQDFARLRLRLRETVGVGNIRFIRSPTVVGSAISQAGAPPFAGLETQLGAPFGGVEPSLGQWQRLALARSLMREVAGDRPPLCVVLDEPTAALDPLAEHELFQLFVDRARAARLAGAVTVLVSHRFTTVRMADHIAVLDDGRITEQGSHPELMAAGGQYAELYRLQERAYR</sequence>
<comment type="subcellular location">
    <subcellularLocation>
        <location evidence="1">Cell membrane</location>
        <topology evidence="1">Multi-pass membrane protein</topology>
    </subcellularLocation>
</comment>
<proteinExistence type="predicted"/>
<gene>
    <name evidence="10" type="ORF">Ato02nite_026960</name>
</gene>
<dbReference type="RefSeq" id="WP_213006810.1">
    <property type="nucleotide sequence ID" value="NZ_BOQN01000038.1"/>
</dbReference>
<dbReference type="PROSITE" id="PS50929">
    <property type="entry name" value="ABC_TM1F"/>
    <property type="match status" value="1"/>
</dbReference>
<evidence type="ECO:0000256" key="3">
    <source>
        <dbReference type="ARBA" id="ARBA00022741"/>
    </source>
</evidence>
<dbReference type="Gene3D" id="1.20.1560.10">
    <property type="entry name" value="ABC transporter type 1, transmembrane domain"/>
    <property type="match status" value="1"/>
</dbReference>
<accession>A0A919W559</accession>
<evidence type="ECO:0000256" key="2">
    <source>
        <dbReference type="ARBA" id="ARBA00022692"/>
    </source>
</evidence>
<dbReference type="GO" id="GO:0005524">
    <property type="term" value="F:ATP binding"/>
    <property type="evidence" value="ECO:0007669"/>
    <property type="project" value="UniProtKB-KW"/>
</dbReference>
<keyword evidence="5 7" id="KW-1133">Transmembrane helix</keyword>
<keyword evidence="4" id="KW-0067">ATP-binding</keyword>
<dbReference type="Proteomes" id="UP000677082">
    <property type="component" value="Unassembled WGS sequence"/>
</dbReference>
<evidence type="ECO:0000313" key="11">
    <source>
        <dbReference type="Proteomes" id="UP000677082"/>
    </source>
</evidence>
<keyword evidence="6 7" id="KW-0472">Membrane</keyword>
<dbReference type="AlphaFoldDB" id="A0A919W559"/>
<dbReference type="PANTHER" id="PTHR24221:SF654">
    <property type="entry name" value="ATP-BINDING CASSETTE SUB-FAMILY B MEMBER 6"/>
    <property type="match status" value="1"/>
</dbReference>
<reference evidence="10 11" key="1">
    <citation type="submission" date="2021-03" db="EMBL/GenBank/DDBJ databases">
        <title>Whole genome shotgun sequence of Actinoplanes toevensis NBRC 105298.</title>
        <authorList>
            <person name="Komaki H."/>
            <person name="Tamura T."/>
        </authorList>
    </citation>
    <scope>NUCLEOTIDE SEQUENCE [LARGE SCALE GENOMIC DNA]</scope>
    <source>
        <strain evidence="10 11">NBRC 105298</strain>
    </source>
</reference>
<evidence type="ECO:0000256" key="6">
    <source>
        <dbReference type="ARBA" id="ARBA00023136"/>
    </source>
</evidence>
<feature type="domain" description="ABC transporter" evidence="8">
    <location>
        <begin position="337"/>
        <end position="582"/>
    </location>
</feature>
<dbReference type="InterPro" id="IPR039421">
    <property type="entry name" value="Type_1_exporter"/>
</dbReference>
<feature type="transmembrane region" description="Helical" evidence="7">
    <location>
        <begin position="154"/>
        <end position="174"/>
    </location>
</feature>
<protein>
    <submittedName>
        <fullName evidence="10">ABC transporter permease</fullName>
    </submittedName>
</protein>
<dbReference type="SUPFAM" id="SSF52540">
    <property type="entry name" value="P-loop containing nucleoside triphosphate hydrolases"/>
    <property type="match status" value="1"/>
</dbReference>
<dbReference type="SMART" id="SM00382">
    <property type="entry name" value="AAA"/>
    <property type="match status" value="1"/>
</dbReference>
<dbReference type="InterPro" id="IPR011527">
    <property type="entry name" value="ABC1_TM_dom"/>
</dbReference>
<dbReference type="InterPro" id="IPR003439">
    <property type="entry name" value="ABC_transporter-like_ATP-bd"/>
</dbReference>
<keyword evidence="11" id="KW-1185">Reference proteome</keyword>
<evidence type="ECO:0000313" key="10">
    <source>
        <dbReference type="EMBL" id="GIM90903.1"/>
    </source>
</evidence>
<organism evidence="10 11">
    <name type="scientific">Paractinoplanes toevensis</name>
    <dbReference type="NCBI Taxonomy" id="571911"/>
    <lineage>
        <taxon>Bacteria</taxon>
        <taxon>Bacillati</taxon>
        <taxon>Actinomycetota</taxon>
        <taxon>Actinomycetes</taxon>
        <taxon>Micromonosporales</taxon>
        <taxon>Micromonosporaceae</taxon>
        <taxon>Paractinoplanes</taxon>
    </lineage>
</organism>
<keyword evidence="3" id="KW-0547">Nucleotide-binding</keyword>
<dbReference type="EMBL" id="BOQN01000038">
    <property type="protein sequence ID" value="GIM90903.1"/>
    <property type="molecule type" value="Genomic_DNA"/>
</dbReference>
<dbReference type="GO" id="GO:0034040">
    <property type="term" value="F:ATPase-coupled lipid transmembrane transporter activity"/>
    <property type="evidence" value="ECO:0007669"/>
    <property type="project" value="TreeGrafter"/>
</dbReference>
<keyword evidence="2 7" id="KW-0812">Transmembrane</keyword>
<feature type="transmembrane region" description="Helical" evidence="7">
    <location>
        <begin position="130"/>
        <end position="148"/>
    </location>
</feature>
<dbReference type="GO" id="GO:0140359">
    <property type="term" value="F:ABC-type transporter activity"/>
    <property type="evidence" value="ECO:0007669"/>
    <property type="project" value="InterPro"/>
</dbReference>
<dbReference type="CDD" id="cd03228">
    <property type="entry name" value="ABCC_MRP_Like"/>
    <property type="match status" value="1"/>
</dbReference>
<feature type="domain" description="ABC transmembrane type-1" evidence="9">
    <location>
        <begin position="24"/>
        <end position="306"/>
    </location>
</feature>
<dbReference type="Gene3D" id="3.40.50.300">
    <property type="entry name" value="P-loop containing nucleotide triphosphate hydrolases"/>
    <property type="match status" value="1"/>
</dbReference>
<dbReference type="PANTHER" id="PTHR24221">
    <property type="entry name" value="ATP-BINDING CASSETTE SUB-FAMILY B"/>
    <property type="match status" value="1"/>
</dbReference>
<evidence type="ECO:0000256" key="4">
    <source>
        <dbReference type="ARBA" id="ARBA00022840"/>
    </source>
</evidence>
<evidence type="ECO:0000256" key="5">
    <source>
        <dbReference type="ARBA" id="ARBA00022989"/>
    </source>
</evidence>
<feature type="transmembrane region" description="Helical" evidence="7">
    <location>
        <begin position="21"/>
        <end position="40"/>
    </location>
</feature>
<feature type="transmembrane region" description="Helical" evidence="7">
    <location>
        <begin position="251"/>
        <end position="270"/>
    </location>
</feature>
<dbReference type="GO" id="GO:0005886">
    <property type="term" value="C:plasma membrane"/>
    <property type="evidence" value="ECO:0007669"/>
    <property type="project" value="UniProtKB-SubCell"/>
</dbReference>
<evidence type="ECO:0000256" key="1">
    <source>
        <dbReference type="ARBA" id="ARBA00004651"/>
    </source>
</evidence>
<feature type="transmembrane region" description="Helical" evidence="7">
    <location>
        <begin position="52"/>
        <end position="72"/>
    </location>
</feature>